<name>A0A0G4ILI2_PLABS</name>
<keyword evidence="8" id="KW-1185">Reference proteome</keyword>
<organism evidence="7 8">
    <name type="scientific">Plasmodiophora brassicae</name>
    <name type="common">Clubroot disease agent</name>
    <dbReference type="NCBI Taxonomy" id="37360"/>
    <lineage>
        <taxon>Eukaryota</taxon>
        <taxon>Sar</taxon>
        <taxon>Rhizaria</taxon>
        <taxon>Endomyxa</taxon>
        <taxon>Phytomyxea</taxon>
        <taxon>Plasmodiophorida</taxon>
        <taxon>Plasmodiophoridae</taxon>
        <taxon>Plasmodiophora</taxon>
    </lineage>
</organism>
<feature type="compositionally biased region" description="Basic and acidic residues" evidence="6">
    <location>
        <begin position="121"/>
        <end position="134"/>
    </location>
</feature>
<sequence length="684" mass="74420">MVAKWARLIVPTTVSSAFTGSTQRCRVICETVWHEVLFQRHPPGRPVLIAINDSWRAGMSVERVGSERVAVEHAADCAPDGDAPWPLVSMVTEDDVQPYQVDDAVRRHRQEEIERKRQRLAELRRQRQQRRDGRTGLTAASFQIPGRPSSPSHILAEVDRMLASFGAADEGLLVAQCPTPSPSSNVAAIAVQTDLSDDDRSRAANPAVITYDKTIQTDVVEEHIPEPVTLADDTIDGAPHQQVSDEAHAEIAAEPGAVGDLAANDDFASFVTRASTLIDRELDEPAFRAATPKYLDDDDEDERESCRGGALVKSKTQFSLNDCTDNHPVSSLDSSSKHPELILASYAREDTQDSVLIWSVHSPSVPLSRFQCQSTVLCAKFYPSNSHLVVGSTRCGQIVVWDRRTGKHWPVSSTTMSHGHVHPVYDLAMTPMNSLVSASTDGRLCVWTDKVLKVPAIERDVSMGSSSASSKGDSLFMPTCLGLSAVNHNLVHFGSENGSVYRSVLQAETGEKVALDSFPAHPGFPVTSLRFHPAQRHVPQCLFDLYLTSSVDWTIALWSVKQKRGPAILTFQAEDSVTDADWSPVHPSLFASVDESGSLDLWQLSASTDVPAWQGPVTNNNTAATRLSWSADGRRISIGDTSGTVSVVDVSCELARPTQQDGPALASIVQQAVSRNAADEAIDR</sequence>
<keyword evidence="3 5" id="KW-0853">WD repeat</keyword>
<dbReference type="OrthoDB" id="4189at2759"/>
<comment type="subcellular location">
    <subcellularLocation>
        <location evidence="1">Cytoplasm</location>
    </subcellularLocation>
</comment>
<dbReference type="Pfam" id="PF00400">
    <property type="entry name" value="WD40"/>
    <property type="match status" value="3"/>
</dbReference>
<dbReference type="STRING" id="37360.A0A0G4ILI2"/>
<evidence type="ECO:0000256" key="4">
    <source>
        <dbReference type="ARBA" id="ARBA00022737"/>
    </source>
</evidence>
<evidence type="ECO:0008006" key="9">
    <source>
        <dbReference type="Google" id="ProtNLM"/>
    </source>
</evidence>
<dbReference type="PANTHER" id="PTHR12442:SF22">
    <property type="entry name" value="CYTOPLASMIC DYNEIN 1 INTERMEDIATE CHAIN-RELATED"/>
    <property type="match status" value="1"/>
</dbReference>
<dbReference type="SMART" id="SM00320">
    <property type="entry name" value="WD40"/>
    <property type="match status" value="5"/>
</dbReference>
<proteinExistence type="predicted"/>
<evidence type="ECO:0000256" key="5">
    <source>
        <dbReference type="PROSITE-ProRule" id="PRU00221"/>
    </source>
</evidence>
<gene>
    <name evidence="7" type="ORF">PBRA_004746</name>
</gene>
<reference evidence="7 8" key="1">
    <citation type="submission" date="2015-02" db="EMBL/GenBank/DDBJ databases">
        <authorList>
            <person name="Chooi Y.-H."/>
        </authorList>
    </citation>
    <scope>NUCLEOTIDE SEQUENCE [LARGE SCALE GENOMIC DNA]</scope>
    <source>
        <strain evidence="7">E3</strain>
    </source>
</reference>
<evidence type="ECO:0000256" key="3">
    <source>
        <dbReference type="ARBA" id="ARBA00022574"/>
    </source>
</evidence>
<dbReference type="GO" id="GO:0005868">
    <property type="term" value="C:cytoplasmic dynein complex"/>
    <property type="evidence" value="ECO:0007669"/>
    <property type="project" value="TreeGrafter"/>
</dbReference>
<keyword evidence="4" id="KW-0677">Repeat</keyword>
<evidence type="ECO:0000313" key="7">
    <source>
        <dbReference type="EMBL" id="CEO96056.1"/>
    </source>
</evidence>
<dbReference type="GO" id="GO:0010970">
    <property type="term" value="P:transport along microtubule"/>
    <property type="evidence" value="ECO:0007669"/>
    <property type="project" value="TreeGrafter"/>
</dbReference>
<feature type="region of interest" description="Disordered" evidence="6">
    <location>
        <begin position="121"/>
        <end position="150"/>
    </location>
</feature>
<protein>
    <recommendedName>
        <fullName evidence="9">Dynein intermediate chain</fullName>
    </recommendedName>
</protein>
<dbReference type="PROSITE" id="PS50082">
    <property type="entry name" value="WD_REPEATS_2"/>
    <property type="match status" value="1"/>
</dbReference>
<evidence type="ECO:0000313" key="8">
    <source>
        <dbReference type="Proteomes" id="UP000039324"/>
    </source>
</evidence>
<dbReference type="EMBL" id="CDSF01000046">
    <property type="protein sequence ID" value="CEO96056.1"/>
    <property type="molecule type" value="Genomic_DNA"/>
</dbReference>
<dbReference type="Proteomes" id="UP000039324">
    <property type="component" value="Unassembled WGS sequence"/>
</dbReference>
<keyword evidence="2" id="KW-0963">Cytoplasm</keyword>
<evidence type="ECO:0000256" key="2">
    <source>
        <dbReference type="ARBA" id="ARBA00022490"/>
    </source>
</evidence>
<evidence type="ECO:0000256" key="1">
    <source>
        <dbReference type="ARBA" id="ARBA00004496"/>
    </source>
</evidence>
<feature type="repeat" description="WD" evidence="5">
    <location>
        <begin position="417"/>
        <end position="447"/>
    </location>
</feature>
<dbReference type="SUPFAM" id="SSF50978">
    <property type="entry name" value="WD40 repeat-like"/>
    <property type="match status" value="1"/>
</dbReference>
<dbReference type="GO" id="GO:0045503">
    <property type="term" value="F:dynein light chain binding"/>
    <property type="evidence" value="ECO:0007669"/>
    <property type="project" value="TreeGrafter"/>
</dbReference>
<dbReference type="InterPro" id="IPR036322">
    <property type="entry name" value="WD40_repeat_dom_sf"/>
</dbReference>
<dbReference type="GO" id="GO:0005737">
    <property type="term" value="C:cytoplasm"/>
    <property type="evidence" value="ECO:0007669"/>
    <property type="project" value="UniProtKB-SubCell"/>
</dbReference>
<accession>A0A0G4ILI2</accession>
<dbReference type="OMA" id="NCCKFER"/>
<dbReference type="InterPro" id="IPR050687">
    <property type="entry name" value="Dynein_IC"/>
</dbReference>
<dbReference type="GO" id="GO:0045504">
    <property type="term" value="F:dynein heavy chain binding"/>
    <property type="evidence" value="ECO:0007669"/>
    <property type="project" value="TreeGrafter"/>
</dbReference>
<evidence type="ECO:0000256" key="6">
    <source>
        <dbReference type="SAM" id="MobiDB-lite"/>
    </source>
</evidence>
<dbReference type="PANTHER" id="PTHR12442">
    <property type="entry name" value="DYNEIN INTERMEDIATE CHAIN"/>
    <property type="match status" value="1"/>
</dbReference>
<dbReference type="InterPro" id="IPR015943">
    <property type="entry name" value="WD40/YVTN_repeat-like_dom_sf"/>
</dbReference>
<dbReference type="AlphaFoldDB" id="A0A0G4ILI2"/>
<dbReference type="Gene3D" id="2.130.10.10">
    <property type="entry name" value="YVTN repeat-like/Quinoprotein amine dehydrogenase"/>
    <property type="match status" value="2"/>
</dbReference>
<dbReference type="InterPro" id="IPR001680">
    <property type="entry name" value="WD40_rpt"/>
</dbReference>